<evidence type="ECO:0000256" key="9">
    <source>
        <dbReference type="ARBA" id="ARBA00022840"/>
    </source>
</evidence>
<dbReference type="FunFam" id="1.10.8.60:FF:000013">
    <property type="entry name" value="DNA polymerase III subunit gamma/tau"/>
    <property type="match status" value="1"/>
</dbReference>
<feature type="region of interest" description="Disordered" evidence="12">
    <location>
        <begin position="363"/>
        <end position="456"/>
    </location>
</feature>
<reference evidence="14 15" key="1">
    <citation type="submission" date="2021-02" db="EMBL/GenBank/DDBJ databases">
        <title>Alicyclobacillus curvatus sp. nov. and Alicyclobacillus mengziensis sp. nov., two acidophilic bacteria isolated from acid mine drainage.</title>
        <authorList>
            <person name="Huang Y."/>
        </authorList>
    </citation>
    <scope>NUCLEOTIDE SEQUENCE [LARGE SCALE GENOMIC DNA]</scope>
    <source>
        <strain evidence="14 15">S30H14</strain>
    </source>
</reference>
<evidence type="ECO:0000256" key="3">
    <source>
        <dbReference type="ARBA" id="ARBA00022679"/>
    </source>
</evidence>
<dbReference type="GO" id="GO:0003677">
    <property type="term" value="F:DNA binding"/>
    <property type="evidence" value="ECO:0007669"/>
    <property type="project" value="InterPro"/>
</dbReference>
<evidence type="ECO:0000256" key="11">
    <source>
        <dbReference type="ARBA" id="ARBA00049244"/>
    </source>
</evidence>
<dbReference type="SUPFAM" id="SSF52540">
    <property type="entry name" value="P-loop containing nucleoside triphosphate hydrolases"/>
    <property type="match status" value="1"/>
</dbReference>
<keyword evidence="6" id="KW-0479">Metal-binding</keyword>
<dbReference type="InterPro" id="IPR050238">
    <property type="entry name" value="DNA_Rep/Repair_Clamp_Loader"/>
</dbReference>
<dbReference type="InterPro" id="IPR012763">
    <property type="entry name" value="DNA_pol_III_sug/sutau_N"/>
</dbReference>
<comment type="catalytic activity">
    <reaction evidence="11">
        <text>DNA(n) + a 2'-deoxyribonucleoside 5'-triphosphate = DNA(n+1) + diphosphate</text>
        <dbReference type="Rhea" id="RHEA:22508"/>
        <dbReference type="Rhea" id="RHEA-COMP:17339"/>
        <dbReference type="Rhea" id="RHEA-COMP:17340"/>
        <dbReference type="ChEBI" id="CHEBI:33019"/>
        <dbReference type="ChEBI" id="CHEBI:61560"/>
        <dbReference type="ChEBI" id="CHEBI:173112"/>
        <dbReference type="EC" id="2.7.7.7"/>
    </reaction>
</comment>
<evidence type="ECO:0000256" key="2">
    <source>
        <dbReference type="ARBA" id="ARBA00012417"/>
    </source>
</evidence>
<dbReference type="CDD" id="cd18137">
    <property type="entry name" value="HLD_clamp_pol_III_gamma_tau"/>
    <property type="match status" value="1"/>
</dbReference>
<dbReference type="PANTHER" id="PTHR11669:SF0">
    <property type="entry name" value="PROTEIN STICHEL-LIKE 2"/>
    <property type="match status" value="1"/>
</dbReference>
<proteinExistence type="inferred from homology"/>
<name>A0A9X7VZV0_9BACL</name>
<dbReference type="NCBIfam" id="TIGR02397">
    <property type="entry name" value="dnaX_nterm"/>
    <property type="match status" value="1"/>
</dbReference>
<dbReference type="NCBIfam" id="NF004046">
    <property type="entry name" value="PRK05563.1"/>
    <property type="match status" value="1"/>
</dbReference>
<keyword evidence="9" id="KW-0067">ATP-binding</keyword>
<dbReference type="InterPro" id="IPR001270">
    <property type="entry name" value="ClpA/B"/>
</dbReference>
<dbReference type="SUPFAM" id="SSF48019">
    <property type="entry name" value="post-AAA+ oligomerization domain-like"/>
    <property type="match status" value="1"/>
</dbReference>
<evidence type="ECO:0000256" key="8">
    <source>
        <dbReference type="ARBA" id="ARBA00022833"/>
    </source>
</evidence>
<dbReference type="Pfam" id="PF20964">
    <property type="entry name" value="DnaX_C"/>
    <property type="match status" value="1"/>
</dbReference>
<evidence type="ECO:0000313" key="15">
    <source>
        <dbReference type="Proteomes" id="UP000663505"/>
    </source>
</evidence>
<dbReference type="FunFam" id="3.40.50.300:FF:000014">
    <property type="entry name" value="DNA polymerase III subunit gamma/tau"/>
    <property type="match status" value="1"/>
</dbReference>
<evidence type="ECO:0000256" key="6">
    <source>
        <dbReference type="ARBA" id="ARBA00022723"/>
    </source>
</evidence>
<dbReference type="PRINTS" id="PR00300">
    <property type="entry name" value="CLPPROTEASEA"/>
</dbReference>
<dbReference type="KEGG" id="afx:JZ786_02365"/>
<feature type="compositionally biased region" description="Low complexity" evidence="12">
    <location>
        <begin position="372"/>
        <end position="402"/>
    </location>
</feature>
<dbReference type="PANTHER" id="PTHR11669">
    <property type="entry name" value="REPLICATION FACTOR C / DNA POLYMERASE III GAMMA-TAU SUBUNIT"/>
    <property type="match status" value="1"/>
</dbReference>
<dbReference type="Pfam" id="PF13177">
    <property type="entry name" value="DNA_pol3_delta2"/>
    <property type="match status" value="1"/>
</dbReference>
<gene>
    <name evidence="14" type="primary">dnaX</name>
    <name evidence="14" type="ORF">JZ786_02365</name>
</gene>
<feature type="domain" description="AAA+ ATPase" evidence="13">
    <location>
        <begin position="37"/>
        <end position="179"/>
    </location>
</feature>
<dbReference type="CDD" id="cd00009">
    <property type="entry name" value="AAA"/>
    <property type="match status" value="1"/>
</dbReference>
<dbReference type="GO" id="GO:0003887">
    <property type="term" value="F:DNA-directed DNA polymerase activity"/>
    <property type="evidence" value="ECO:0007669"/>
    <property type="project" value="UniProtKB-KW"/>
</dbReference>
<dbReference type="GO" id="GO:0046872">
    <property type="term" value="F:metal ion binding"/>
    <property type="evidence" value="ECO:0007669"/>
    <property type="project" value="UniProtKB-KW"/>
</dbReference>
<dbReference type="Gene3D" id="1.20.272.10">
    <property type="match status" value="1"/>
</dbReference>
<dbReference type="GO" id="GO:0005524">
    <property type="term" value="F:ATP binding"/>
    <property type="evidence" value="ECO:0007669"/>
    <property type="project" value="UniProtKB-KW"/>
</dbReference>
<evidence type="ECO:0000256" key="4">
    <source>
        <dbReference type="ARBA" id="ARBA00022695"/>
    </source>
</evidence>
<keyword evidence="7" id="KW-0547">Nucleotide-binding</keyword>
<dbReference type="InterPro" id="IPR008921">
    <property type="entry name" value="DNA_pol3_clamp-load_cplx_C"/>
</dbReference>
<dbReference type="InterPro" id="IPR022754">
    <property type="entry name" value="DNA_pol_III_gamma-3"/>
</dbReference>
<dbReference type="RefSeq" id="WP_206657247.1">
    <property type="nucleotide sequence ID" value="NZ_CP071182.1"/>
</dbReference>
<dbReference type="Proteomes" id="UP000663505">
    <property type="component" value="Chromosome"/>
</dbReference>
<dbReference type="InterPro" id="IPR027417">
    <property type="entry name" value="P-loop_NTPase"/>
</dbReference>
<dbReference type="Gene3D" id="1.10.8.60">
    <property type="match status" value="1"/>
</dbReference>
<dbReference type="Pfam" id="PF12169">
    <property type="entry name" value="DNA_pol3_gamma3"/>
    <property type="match status" value="1"/>
</dbReference>
<dbReference type="InterPro" id="IPR045085">
    <property type="entry name" value="HLD_clamp_pol_III_gamma_tau"/>
</dbReference>
<evidence type="ECO:0000313" key="14">
    <source>
        <dbReference type="EMBL" id="QSO47902.1"/>
    </source>
</evidence>
<keyword evidence="10" id="KW-0239">DNA-directed DNA polymerase</keyword>
<dbReference type="Pfam" id="PF22608">
    <property type="entry name" value="DNAX_ATPase_lid"/>
    <property type="match status" value="1"/>
</dbReference>
<dbReference type="EC" id="2.7.7.7" evidence="2"/>
<sequence>MSYQALYRAWRPQTFADLIGQPHVRQTLMNAIANGQVAHAYLFCGPRGTGKTSAAKVLAKAVNCLNPQGTEPCNECEACRSITNGSNVDVEEIDAASNRGVDEIRQLRDKVGYAPASVLKKVYIVDEVHMLTTEAFNALLKTLEEPPSHTLFVLATTEPHKIPATIISRCQRFDFRRIEPELITERLREICGTKGWQVDEEALWRIAQAADGGLRDALGLLEQTAAYGDGNITAETAAHVMGGVQTEDLLALVQDLASAKLKEVLRRLVEWYKSGKDATRILYEILQLMRDLFIVKLSGEVPLRFLQHYKETAEQLDGEWLLIAMQRLGELYVQLRYVDQPRIALETALLGLVPRFGSLQPNDALHDSPVPKSAMGAKAGSAASASTKPDTATTLTQPGTTTAPSREAVPPASDTAMSREPVATQAGLPLTGLKASSPETPTMPKKRTTARNTGSRKLEVLRQLSASSSPAFLGEITNAWQDVLNTVRNERITTHAWLINGEPVLATADTVVVAFTSRIHRDAVMKQDERSLIEQVLANQFGRDVQILALLQTDWQAYLDTTLDNGESASNNSAETTGNELAARAISLFGRDLVEIDTKE</sequence>
<dbReference type="AlphaFoldDB" id="A0A9X7VZV0"/>
<dbReference type="InterPro" id="IPR048448">
    <property type="entry name" value="DnaX-like_C"/>
</dbReference>
<dbReference type="Gene3D" id="3.40.50.300">
    <property type="entry name" value="P-loop containing nucleotide triphosphate hydrolases"/>
    <property type="match status" value="1"/>
</dbReference>
<keyword evidence="5" id="KW-0235">DNA replication</keyword>
<evidence type="ECO:0000259" key="13">
    <source>
        <dbReference type="SMART" id="SM00382"/>
    </source>
</evidence>
<keyword evidence="15" id="KW-1185">Reference proteome</keyword>
<comment type="similarity">
    <text evidence="1">Belongs to the DnaX/STICHEL family.</text>
</comment>
<keyword evidence="4 14" id="KW-0548">Nucleotidyltransferase</keyword>
<protein>
    <recommendedName>
        <fullName evidence="2">DNA-directed DNA polymerase</fullName>
        <ecNumber evidence="2">2.7.7.7</ecNumber>
    </recommendedName>
</protein>
<evidence type="ECO:0000256" key="10">
    <source>
        <dbReference type="ARBA" id="ARBA00022932"/>
    </source>
</evidence>
<dbReference type="GO" id="GO:0006261">
    <property type="term" value="P:DNA-templated DNA replication"/>
    <property type="evidence" value="ECO:0007669"/>
    <property type="project" value="TreeGrafter"/>
</dbReference>
<evidence type="ECO:0000256" key="5">
    <source>
        <dbReference type="ARBA" id="ARBA00022705"/>
    </source>
</evidence>
<keyword evidence="8" id="KW-0862">Zinc</keyword>
<evidence type="ECO:0000256" key="1">
    <source>
        <dbReference type="ARBA" id="ARBA00006360"/>
    </source>
</evidence>
<dbReference type="InterPro" id="IPR003593">
    <property type="entry name" value="AAA+_ATPase"/>
</dbReference>
<keyword evidence="3 14" id="KW-0808">Transferase</keyword>
<accession>A0A9X7VZV0</accession>
<dbReference type="GO" id="GO:0009360">
    <property type="term" value="C:DNA polymerase III complex"/>
    <property type="evidence" value="ECO:0007669"/>
    <property type="project" value="InterPro"/>
</dbReference>
<organism evidence="14 15">
    <name type="scientific">Alicyclobacillus mengziensis</name>
    <dbReference type="NCBI Taxonomy" id="2931921"/>
    <lineage>
        <taxon>Bacteria</taxon>
        <taxon>Bacillati</taxon>
        <taxon>Bacillota</taxon>
        <taxon>Bacilli</taxon>
        <taxon>Bacillales</taxon>
        <taxon>Alicyclobacillaceae</taxon>
        <taxon>Alicyclobacillus</taxon>
    </lineage>
</organism>
<evidence type="ECO:0000256" key="7">
    <source>
        <dbReference type="ARBA" id="ARBA00022741"/>
    </source>
</evidence>
<evidence type="ECO:0000256" key="12">
    <source>
        <dbReference type="SAM" id="MobiDB-lite"/>
    </source>
</evidence>
<dbReference type="SMART" id="SM00382">
    <property type="entry name" value="AAA"/>
    <property type="match status" value="1"/>
</dbReference>
<dbReference type="EMBL" id="CP071182">
    <property type="protein sequence ID" value="QSO47902.1"/>
    <property type="molecule type" value="Genomic_DNA"/>
</dbReference>